<dbReference type="PANTHER" id="PTHR10465:SF0">
    <property type="entry name" value="SARCALUMENIN"/>
    <property type="match status" value="1"/>
</dbReference>
<dbReference type="RefSeq" id="WP_006623196.1">
    <property type="nucleotide sequence ID" value="NZ_FO818640.1"/>
</dbReference>
<dbReference type="InterPro" id="IPR027417">
    <property type="entry name" value="P-loop_NTPase"/>
</dbReference>
<protein>
    <recommendedName>
        <fullName evidence="7">Dynamin N-terminal domain-containing protein</fullName>
    </recommendedName>
</protein>
<evidence type="ECO:0000313" key="9">
    <source>
        <dbReference type="Proteomes" id="UP000032946"/>
    </source>
</evidence>
<keyword evidence="5" id="KW-0472">Membrane</keyword>
<dbReference type="Gene3D" id="3.40.50.300">
    <property type="entry name" value="P-loop containing nucleotide triphosphate hydrolases"/>
    <property type="match status" value="1"/>
</dbReference>
<dbReference type="AlphaFoldDB" id="A0A9P1KLG0"/>
<keyword evidence="9" id="KW-1185">Reference proteome</keyword>
<dbReference type="CDD" id="cd00882">
    <property type="entry name" value="Ras_like_GTPase"/>
    <property type="match status" value="1"/>
</dbReference>
<evidence type="ECO:0000256" key="4">
    <source>
        <dbReference type="ARBA" id="ARBA00023134"/>
    </source>
</evidence>
<keyword evidence="4" id="KW-0342">GTP-binding</keyword>
<evidence type="ECO:0000256" key="5">
    <source>
        <dbReference type="ARBA" id="ARBA00023136"/>
    </source>
</evidence>
<dbReference type="InterPro" id="IPR045063">
    <property type="entry name" value="Dynamin_N"/>
</dbReference>
<evidence type="ECO:0000256" key="3">
    <source>
        <dbReference type="ARBA" id="ARBA00022801"/>
    </source>
</evidence>
<dbReference type="GO" id="GO:0005525">
    <property type="term" value="F:GTP binding"/>
    <property type="evidence" value="ECO:0007669"/>
    <property type="project" value="UniProtKB-KW"/>
</dbReference>
<sequence length="802" mass="90955">MSTDFLQPNLEDLQQDVISLLKKIEELMYRASNLLISDPSGKKYAGFQKEVVDAKKNVEDLELVMAIVAPMKAGKSTIINAIVGQDILPSRASAMTTLPTEIILRSDQAQPVLELKPNTISCLKRTLSTLQQKIQTNGLNQAVTKMAKYPHLTSLIPKIQDGFSIQSEIGGLEGIKQTLTDLNDIVRVCTVLEPLIDPLNQEYFDVPCIYTPFWKATDAGQSKFLGNLVIVDTPGPNEAGENLRLSAVVAEQLRRSSMVLIVLDFTQLNNKAAEEIKRQVEPVVRLLGKENLYVLVNKVDQRTEKDPMTSEKVKQFVIADLGLGESSDAGRVFEVAARWAFCAASFLSEMQHHPNIKKEEMKTARALAEQVFGIDWEEELEDCSLEQLQKKAQRLWKKSGFEPFLENAINVLMESAAPRCIKSALNLSRQRLEELRDDVILRSSAIAKDEEKLRLEVAALEQDLEHLELSRKRLKEVDNIKNHLQKNLEDLLGKLKETAAISLEDYFAKEDYEQANLIQRLDIEARKIFTTPLGSFELFPKWISQRLKNAVELKSSGILEFKSDDEAEEFANGAVAYAKQRAESLLVAVREETIREVEKARSKLMSFLEQETNPIIERARTRLNKSFDITLSLPPPVVDTSDHISVNRPPIRSQTKTIGQGYEEVTVNKRVWWHWLWIIPIDLTEKRKRPDKNVDYYTVSLNELIPEINYSMEASITALEESLNKYLDDDFQQRVDQFFASLDAYLSNYRDSLKQAQEDQQLAAEEKKTLISGLNSIVPEATAQIKKCRTYAESANSLLLRQ</sequence>
<dbReference type="GO" id="GO:0016020">
    <property type="term" value="C:membrane"/>
    <property type="evidence" value="ECO:0007669"/>
    <property type="project" value="UniProtKB-SubCell"/>
</dbReference>
<dbReference type="GO" id="GO:0008053">
    <property type="term" value="P:mitochondrial fusion"/>
    <property type="evidence" value="ECO:0007669"/>
    <property type="project" value="TreeGrafter"/>
</dbReference>
<organism evidence="8 9">
    <name type="scientific">Limnospira indica PCC 8005</name>
    <dbReference type="NCBI Taxonomy" id="376219"/>
    <lineage>
        <taxon>Bacteria</taxon>
        <taxon>Bacillati</taxon>
        <taxon>Cyanobacteriota</taxon>
        <taxon>Cyanophyceae</taxon>
        <taxon>Oscillatoriophycideae</taxon>
        <taxon>Oscillatoriales</taxon>
        <taxon>Sirenicapillariaceae</taxon>
        <taxon>Limnospira</taxon>
    </lineage>
</organism>
<evidence type="ECO:0000256" key="2">
    <source>
        <dbReference type="ARBA" id="ARBA00022741"/>
    </source>
</evidence>
<evidence type="ECO:0000313" key="8">
    <source>
        <dbReference type="EMBL" id="CDM97902.1"/>
    </source>
</evidence>
<evidence type="ECO:0000259" key="7">
    <source>
        <dbReference type="Pfam" id="PF00350"/>
    </source>
</evidence>
<comment type="subcellular location">
    <subcellularLocation>
        <location evidence="1">Membrane</location>
    </subcellularLocation>
</comment>
<keyword evidence="2" id="KW-0547">Nucleotide-binding</keyword>
<dbReference type="GO" id="GO:0003924">
    <property type="term" value="F:GTPase activity"/>
    <property type="evidence" value="ECO:0007669"/>
    <property type="project" value="InterPro"/>
</dbReference>
<feature type="coiled-coil region" evidence="6">
    <location>
        <begin position="10"/>
        <end position="64"/>
    </location>
</feature>
<dbReference type="EMBL" id="FO818640">
    <property type="protein sequence ID" value="CDM97902.1"/>
    <property type="molecule type" value="Genomic_DNA"/>
</dbReference>
<evidence type="ECO:0000256" key="1">
    <source>
        <dbReference type="ARBA" id="ARBA00004370"/>
    </source>
</evidence>
<feature type="coiled-coil region" evidence="6">
    <location>
        <begin position="450"/>
        <end position="494"/>
    </location>
</feature>
<dbReference type="Proteomes" id="UP000032946">
    <property type="component" value="Chromosome"/>
</dbReference>
<accession>A0A9P1KLG0</accession>
<keyword evidence="6" id="KW-0175">Coiled coil</keyword>
<keyword evidence="3" id="KW-0378">Hydrolase</keyword>
<gene>
    <name evidence="8" type="ORF">ARTHRO_60503</name>
</gene>
<name>A0A9P1KLG0_9CYAN</name>
<feature type="domain" description="Dynamin N-terminal" evidence="7">
    <location>
        <begin position="66"/>
        <end position="282"/>
    </location>
</feature>
<dbReference type="PANTHER" id="PTHR10465">
    <property type="entry name" value="TRANSMEMBRANE GTPASE FZO1"/>
    <property type="match status" value="1"/>
</dbReference>
<dbReference type="Pfam" id="PF00350">
    <property type="entry name" value="Dynamin_N"/>
    <property type="match status" value="1"/>
</dbReference>
<evidence type="ECO:0000256" key="6">
    <source>
        <dbReference type="SAM" id="Coils"/>
    </source>
</evidence>
<proteinExistence type="predicted"/>
<dbReference type="SUPFAM" id="SSF52540">
    <property type="entry name" value="P-loop containing nucleoside triphosphate hydrolases"/>
    <property type="match status" value="1"/>
</dbReference>
<reference evidence="8 9" key="1">
    <citation type="submission" date="2014-02" db="EMBL/GenBank/DDBJ databases">
        <authorList>
            <person name="Genoscope - CEA"/>
        </authorList>
    </citation>
    <scope>NUCLEOTIDE SEQUENCE [LARGE SCALE GENOMIC DNA]</scope>
    <source>
        <strain evidence="8 9">PCC 8005</strain>
    </source>
</reference>
<dbReference type="InterPro" id="IPR027094">
    <property type="entry name" value="Mitofusin_fam"/>
</dbReference>